<feature type="non-terminal residue" evidence="1">
    <location>
        <position position="169"/>
    </location>
</feature>
<comment type="caution">
    <text evidence="1">The sequence shown here is derived from an EMBL/GenBank/DDBJ whole genome shotgun (WGS) entry which is preliminary data.</text>
</comment>
<name>X0SJS7_9ZZZZ</name>
<organism evidence="1">
    <name type="scientific">marine sediment metagenome</name>
    <dbReference type="NCBI Taxonomy" id="412755"/>
    <lineage>
        <taxon>unclassified sequences</taxon>
        <taxon>metagenomes</taxon>
        <taxon>ecological metagenomes</taxon>
    </lineage>
</organism>
<proteinExistence type="predicted"/>
<dbReference type="AlphaFoldDB" id="X0SJS7"/>
<evidence type="ECO:0000313" key="1">
    <source>
        <dbReference type="EMBL" id="GAF81338.1"/>
    </source>
</evidence>
<dbReference type="EMBL" id="BARS01003339">
    <property type="protein sequence ID" value="GAF81338.1"/>
    <property type="molecule type" value="Genomic_DNA"/>
</dbReference>
<sequence>MNKQHCEMLYRLLYFDIKFINFELNILLCFGELNLTFIQQLQTAKADFNRIQETFDTIGVTLKQPHNSPEKLDNIAKDLKATLGYTYRYHRRIWGDLLKFINISQSKIPRLNEVNSLLSKADRAMDHIVMITNLKGLPSSEQGRNFASGLPETTSQITSIITDIKRSEL</sequence>
<reference evidence="1" key="1">
    <citation type="journal article" date="2014" name="Front. Microbiol.">
        <title>High frequency of phylogenetically diverse reductive dehalogenase-homologous genes in deep subseafloor sedimentary metagenomes.</title>
        <authorList>
            <person name="Kawai M."/>
            <person name="Futagami T."/>
            <person name="Toyoda A."/>
            <person name="Takaki Y."/>
            <person name="Nishi S."/>
            <person name="Hori S."/>
            <person name="Arai W."/>
            <person name="Tsubouchi T."/>
            <person name="Morono Y."/>
            <person name="Uchiyama I."/>
            <person name="Ito T."/>
            <person name="Fujiyama A."/>
            <person name="Inagaki F."/>
            <person name="Takami H."/>
        </authorList>
    </citation>
    <scope>NUCLEOTIDE SEQUENCE</scope>
    <source>
        <strain evidence="1">Expedition CK06-06</strain>
    </source>
</reference>
<protein>
    <submittedName>
        <fullName evidence="1">Uncharacterized protein</fullName>
    </submittedName>
</protein>
<accession>X0SJS7</accession>
<gene>
    <name evidence="1" type="ORF">S01H1_06466</name>
</gene>